<accession>A0A074ZZF9</accession>
<sequence>MCTESSGSEFLLSPSVARQPESHTRKADEFKQQTESFPSCGILYISQLHSRRLETKTALLLQIRKKHTIRLENDWEYEVTEQATTFGAVDLLPAVTVVYM</sequence>
<dbReference type="Proteomes" id="UP000054324">
    <property type="component" value="Unassembled WGS sequence"/>
</dbReference>
<evidence type="ECO:0000313" key="3">
    <source>
        <dbReference type="Proteomes" id="UP000054324"/>
    </source>
</evidence>
<protein>
    <submittedName>
        <fullName evidence="2">Uncharacterized protein</fullName>
    </submittedName>
</protein>
<feature type="compositionally biased region" description="Basic and acidic residues" evidence="1">
    <location>
        <begin position="20"/>
        <end position="32"/>
    </location>
</feature>
<evidence type="ECO:0000313" key="2">
    <source>
        <dbReference type="EMBL" id="KER32471.1"/>
    </source>
</evidence>
<dbReference type="CTD" id="20315710"/>
<dbReference type="GeneID" id="20315710"/>
<name>A0A074ZZF9_OPIVI</name>
<proteinExistence type="predicted"/>
<dbReference type="EMBL" id="KL596634">
    <property type="protein sequence ID" value="KER32471.1"/>
    <property type="molecule type" value="Genomic_DNA"/>
</dbReference>
<feature type="region of interest" description="Disordered" evidence="1">
    <location>
        <begin position="1"/>
        <end position="32"/>
    </location>
</feature>
<keyword evidence="3" id="KW-1185">Reference proteome</keyword>
<dbReference type="KEGG" id="ovi:T265_01522"/>
<dbReference type="AlphaFoldDB" id="A0A074ZZF9"/>
<evidence type="ECO:0000256" key="1">
    <source>
        <dbReference type="SAM" id="MobiDB-lite"/>
    </source>
</evidence>
<reference evidence="2 3" key="1">
    <citation type="submission" date="2013-11" db="EMBL/GenBank/DDBJ databases">
        <title>Opisthorchis viverrini - life in the bile duct.</title>
        <authorList>
            <person name="Young N.D."/>
            <person name="Nagarajan N."/>
            <person name="Lin S.J."/>
            <person name="Korhonen P.K."/>
            <person name="Jex A.R."/>
            <person name="Hall R.S."/>
            <person name="Safavi-Hemami H."/>
            <person name="Kaewkong W."/>
            <person name="Bertrand D."/>
            <person name="Gao S."/>
            <person name="Seet Q."/>
            <person name="Wongkham S."/>
            <person name="Teh B.T."/>
            <person name="Wongkham C."/>
            <person name="Intapan P.M."/>
            <person name="Maleewong W."/>
            <person name="Yang X."/>
            <person name="Hu M."/>
            <person name="Wang Z."/>
            <person name="Hofmann A."/>
            <person name="Sternberg P.W."/>
            <person name="Tan P."/>
            <person name="Wang J."/>
            <person name="Gasser R.B."/>
        </authorList>
    </citation>
    <scope>NUCLEOTIDE SEQUENCE [LARGE SCALE GENOMIC DNA]</scope>
</reference>
<dbReference type="RefSeq" id="XP_009163827.1">
    <property type="nucleotide sequence ID" value="XM_009165563.1"/>
</dbReference>
<organism evidence="2 3">
    <name type="scientific">Opisthorchis viverrini</name>
    <name type="common">Southeast Asian liver fluke</name>
    <dbReference type="NCBI Taxonomy" id="6198"/>
    <lineage>
        <taxon>Eukaryota</taxon>
        <taxon>Metazoa</taxon>
        <taxon>Spiralia</taxon>
        <taxon>Lophotrochozoa</taxon>
        <taxon>Platyhelminthes</taxon>
        <taxon>Trematoda</taxon>
        <taxon>Digenea</taxon>
        <taxon>Opisthorchiida</taxon>
        <taxon>Opisthorchiata</taxon>
        <taxon>Opisthorchiidae</taxon>
        <taxon>Opisthorchis</taxon>
    </lineage>
</organism>
<gene>
    <name evidence="2" type="ORF">T265_01522</name>
</gene>